<proteinExistence type="predicted"/>
<dbReference type="AlphaFoldDB" id="F0WWK2"/>
<accession>F0WWK2</accession>
<reference evidence="1" key="2">
    <citation type="submission" date="2011-02" db="EMBL/GenBank/DDBJ databases">
        <authorList>
            <person name="MacLean D."/>
        </authorList>
    </citation>
    <scope>NUCLEOTIDE SEQUENCE</scope>
</reference>
<organism evidence="1">
    <name type="scientific">Albugo laibachii Nc14</name>
    <dbReference type="NCBI Taxonomy" id="890382"/>
    <lineage>
        <taxon>Eukaryota</taxon>
        <taxon>Sar</taxon>
        <taxon>Stramenopiles</taxon>
        <taxon>Oomycota</taxon>
        <taxon>Peronosporomycetes</taxon>
        <taxon>Albuginales</taxon>
        <taxon>Albuginaceae</taxon>
        <taxon>Albugo</taxon>
    </lineage>
</organism>
<name>F0WWK2_9STRA</name>
<gene>
    <name evidence="1" type="primary">AlNc14C323G10613</name>
    <name evidence="1" type="ORF">ALNC14_119690</name>
</gene>
<dbReference type="EMBL" id="FR824368">
    <property type="protein sequence ID" value="CCA25825.1"/>
    <property type="molecule type" value="Genomic_DNA"/>
</dbReference>
<sequence>MTKPPIWKGYNQRQKRAFMDAYLEYQRKNDVMDQSTGTRFYSIPMDACINHNALVRICKYEFRCGEEDLNEDIWRSHFLQAKECDTTRVAALTKRSHNLKMRTRYDAHSRVDHLKQEFLGMLDELNMEGFDEQKPKLCIKLLSKQFDTPYYNNSCTQSYRRNETDFIGKAYRNSWHGSIHKLKLL</sequence>
<protein>
    <submittedName>
        <fullName evidence="1">Uncharacterized protein AlNc14C323G10613</fullName>
    </submittedName>
</protein>
<reference evidence="1" key="1">
    <citation type="journal article" date="2011" name="PLoS Biol.">
        <title>Gene gain and loss during evolution of obligate parasitism in the white rust pathogen of Arabidopsis thaliana.</title>
        <authorList>
            <person name="Kemen E."/>
            <person name="Gardiner A."/>
            <person name="Schultz-Larsen T."/>
            <person name="Kemen A.C."/>
            <person name="Balmuth A.L."/>
            <person name="Robert-Seilaniantz A."/>
            <person name="Bailey K."/>
            <person name="Holub E."/>
            <person name="Studholme D.J."/>
            <person name="Maclean D."/>
            <person name="Jones J.D."/>
        </authorList>
    </citation>
    <scope>NUCLEOTIDE SEQUENCE</scope>
</reference>
<dbReference type="HOGENOM" id="CLU_1463796_0_0_1"/>
<evidence type="ECO:0000313" key="1">
    <source>
        <dbReference type="EMBL" id="CCA25825.1"/>
    </source>
</evidence>